<dbReference type="Gene3D" id="1.10.288.10">
    <property type="entry name" value="Cobalamin-dependent Methionine Synthase, domain 2"/>
    <property type="match status" value="1"/>
</dbReference>
<evidence type="ECO:0000256" key="2">
    <source>
        <dbReference type="ARBA" id="ARBA00001947"/>
    </source>
</evidence>
<dbReference type="PANTHER" id="PTHR45833">
    <property type="entry name" value="METHIONINE SYNTHASE"/>
    <property type="match status" value="1"/>
</dbReference>
<dbReference type="InterPro" id="IPR033706">
    <property type="entry name" value="Met_synthase_B12-bd"/>
</dbReference>
<evidence type="ECO:0000313" key="31">
    <source>
        <dbReference type="Proteomes" id="UP000280296"/>
    </source>
</evidence>
<feature type="domain" description="B12-binding" evidence="28">
    <location>
        <begin position="752"/>
        <end position="887"/>
    </location>
</feature>
<evidence type="ECO:0000256" key="20">
    <source>
        <dbReference type="NCBIfam" id="TIGR02082"/>
    </source>
</evidence>
<evidence type="ECO:0000256" key="8">
    <source>
        <dbReference type="ARBA" id="ARBA00022603"/>
    </source>
</evidence>
<dbReference type="InterPro" id="IPR011005">
    <property type="entry name" value="Dihydropteroate_synth-like_sf"/>
</dbReference>
<comment type="catalytic activity">
    <reaction evidence="1 21">
        <text>(6S)-5-methyl-5,6,7,8-tetrahydrofolate + L-homocysteine = (6S)-5,6,7,8-tetrahydrofolate + L-methionine</text>
        <dbReference type="Rhea" id="RHEA:11172"/>
        <dbReference type="ChEBI" id="CHEBI:18608"/>
        <dbReference type="ChEBI" id="CHEBI:57453"/>
        <dbReference type="ChEBI" id="CHEBI:57844"/>
        <dbReference type="ChEBI" id="CHEBI:58199"/>
        <dbReference type="EC" id="2.1.1.13"/>
    </reaction>
</comment>
<evidence type="ECO:0000256" key="24">
    <source>
        <dbReference type="PROSITE-ProRule" id="PRU00333"/>
    </source>
</evidence>
<feature type="binding site" evidence="23">
    <location>
        <position position="814"/>
    </location>
    <ligand>
        <name>methylcob(III)alamin</name>
        <dbReference type="ChEBI" id="CHEBI:28115"/>
    </ligand>
</feature>
<dbReference type="AlphaFoldDB" id="A0A432MFP2"/>
<dbReference type="Pfam" id="PF02310">
    <property type="entry name" value="B12-binding"/>
    <property type="match status" value="1"/>
</dbReference>
<dbReference type="NCBIfam" id="NF007024">
    <property type="entry name" value="PRK09490.1"/>
    <property type="match status" value="1"/>
</dbReference>
<dbReference type="SUPFAM" id="SSF56507">
    <property type="entry name" value="Methionine synthase activation domain-like"/>
    <property type="match status" value="1"/>
</dbReference>
<dbReference type="PROSITE" id="PS50974">
    <property type="entry name" value="ADOMET_ACTIVATION"/>
    <property type="match status" value="1"/>
</dbReference>
<dbReference type="InterPro" id="IPR003759">
    <property type="entry name" value="Cbl-bd_cap"/>
</dbReference>
<dbReference type="InterPro" id="IPR036724">
    <property type="entry name" value="Cobalamin-bd_sf"/>
</dbReference>
<dbReference type="Gene3D" id="1.10.1240.10">
    <property type="entry name" value="Methionine synthase domain"/>
    <property type="match status" value="1"/>
</dbReference>
<dbReference type="SUPFAM" id="SSF51717">
    <property type="entry name" value="Dihydropteroate synthetase-like"/>
    <property type="match status" value="1"/>
</dbReference>
<evidence type="ECO:0000256" key="7">
    <source>
        <dbReference type="ARBA" id="ARBA00013998"/>
    </source>
</evidence>
<dbReference type="GO" id="GO:0031419">
    <property type="term" value="F:cobalamin binding"/>
    <property type="evidence" value="ECO:0007669"/>
    <property type="project" value="UniProtKB-UniRule"/>
</dbReference>
<dbReference type="GO" id="GO:0008705">
    <property type="term" value="F:methionine synthase activity"/>
    <property type="evidence" value="ECO:0007669"/>
    <property type="project" value="UniProtKB-UniRule"/>
</dbReference>
<evidence type="ECO:0000256" key="5">
    <source>
        <dbReference type="ARBA" id="ARBA00010398"/>
    </source>
</evidence>
<dbReference type="PROSITE" id="PS51332">
    <property type="entry name" value="B12_BINDING"/>
    <property type="match status" value="1"/>
</dbReference>
<feature type="domain" description="AdoMet activation" evidence="27">
    <location>
        <begin position="903"/>
        <end position="1234"/>
    </location>
</feature>
<evidence type="ECO:0000256" key="10">
    <source>
        <dbReference type="ARBA" id="ARBA00022628"/>
    </source>
</evidence>
<keyword evidence="12 21" id="KW-0949">S-adenosyl-L-methionine</keyword>
<dbReference type="InterPro" id="IPR036589">
    <property type="entry name" value="HCY_dom_sf"/>
</dbReference>
<feature type="binding site" evidence="23">
    <location>
        <begin position="1196"/>
        <end position="1197"/>
    </location>
    <ligand>
        <name>S-adenosyl-L-methionine</name>
        <dbReference type="ChEBI" id="CHEBI:59789"/>
    </ligand>
</feature>
<evidence type="ECO:0000259" key="29">
    <source>
        <dbReference type="PROSITE" id="PS51337"/>
    </source>
</evidence>
<evidence type="ECO:0000256" key="6">
    <source>
        <dbReference type="ARBA" id="ARBA00012032"/>
    </source>
</evidence>
<keyword evidence="31" id="KW-1185">Reference proteome</keyword>
<keyword evidence="15 21" id="KW-0862">Zinc</keyword>
<feature type="binding site" evidence="22 24">
    <location>
        <position position="252"/>
    </location>
    <ligand>
        <name>Zn(2+)</name>
        <dbReference type="ChEBI" id="CHEBI:29105"/>
    </ligand>
</feature>
<dbReference type="InterPro" id="IPR004223">
    <property type="entry name" value="VitB12-dep_Met_synth_activ_dom"/>
</dbReference>
<dbReference type="Gene3D" id="3.20.20.330">
    <property type="entry name" value="Homocysteine-binding-like domain"/>
    <property type="match status" value="1"/>
</dbReference>
<protein>
    <recommendedName>
        <fullName evidence="7 20">Methionine synthase</fullName>
        <ecNumber evidence="6 20">2.1.1.13</ecNumber>
    </recommendedName>
    <alternativeName>
        <fullName evidence="19 21">5-methyltetrahydrofolate--homocysteine methyltransferase</fullName>
    </alternativeName>
</protein>
<dbReference type="PROSITE" id="PS50970">
    <property type="entry name" value="HCY"/>
    <property type="match status" value="1"/>
</dbReference>
<keyword evidence="11 21" id="KW-0808">Transferase</keyword>
<dbReference type="PROSITE" id="PS51337">
    <property type="entry name" value="B12_BINDING_NTER"/>
    <property type="match status" value="1"/>
</dbReference>
<dbReference type="Pfam" id="PF02607">
    <property type="entry name" value="B12-binding_2"/>
    <property type="match status" value="1"/>
</dbReference>
<dbReference type="SMART" id="SM01018">
    <property type="entry name" value="B12-binding_2"/>
    <property type="match status" value="1"/>
</dbReference>
<feature type="domain" description="Pterin-binding" evidence="26">
    <location>
        <begin position="361"/>
        <end position="626"/>
    </location>
</feature>
<comment type="similarity">
    <text evidence="5">Belongs to the vitamin-B12 dependent methionine synthase family.</text>
</comment>
<dbReference type="EC" id="2.1.1.13" evidence="6 20"/>
<feature type="binding site" evidence="23">
    <location>
        <position position="1141"/>
    </location>
    <ligand>
        <name>S-adenosyl-L-methionine</name>
        <dbReference type="ChEBI" id="CHEBI:59789"/>
    </ligand>
</feature>
<evidence type="ECO:0000259" key="25">
    <source>
        <dbReference type="PROSITE" id="PS50970"/>
    </source>
</evidence>
<feature type="binding site" evidence="22 24">
    <location>
        <position position="316"/>
    </location>
    <ligand>
        <name>Zn(2+)</name>
        <dbReference type="ChEBI" id="CHEBI:29105"/>
    </ligand>
</feature>
<evidence type="ECO:0000259" key="28">
    <source>
        <dbReference type="PROSITE" id="PS51332"/>
    </source>
</evidence>
<name>A0A432MFP2_9BACT</name>
<dbReference type="InterPro" id="IPR000489">
    <property type="entry name" value="Pterin-binding_dom"/>
</dbReference>
<comment type="domain">
    <text evidence="21">Modular enzyme with four functionally distinct domains. The isolated Hcy-binding domain catalyzes methyl transfer from free methylcobalamin to homocysteine. The Hcy-binding domain in association with the pterin-binding domain catalyzes the methylation of cob(I)alamin by methyltetrahydrofolate and the methylation of homocysteine. The B12-binding domain binds the cofactor. The AdoMet activation domain binds S-adenosyl-L-methionine. Under aerobic conditions cob(I)alamin can be converted to inactive cob(II)alamin. Reductive methylation by S-adenosyl-L-methionine and flavodoxin regenerates methylcobalamin.</text>
</comment>
<dbReference type="InterPro" id="IPR003726">
    <property type="entry name" value="HCY_dom"/>
</dbReference>
<keyword evidence="10 21" id="KW-0846">Cobalamin</keyword>
<comment type="pathway">
    <text evidence="4 21">Amino-acid biosynthesis; L-methionine biosynthesis via de novo pathway; L-methionine from L-homocysteine (MetH route): step 1/1.</text>
</comment>
<dbReference type="GO" id="GO:0032259">
    <property type="term" value="P:methylation"/>
    <property type="evidence" value="ECO:0007669"/>
    <property type="project" value="UniProtKB-KW"/>
</dbReference>
<keyword evidence="13 21" id="KW-0479">Metal-binding</keyword>
<accession>A0A432MFP2</accession>
<evidence type="ECO:0000256" key="16">
    <source>
        <dbReference type="ARBA" id="ARBA00023167"/>
    </source>
</evidence>
<feature type="domain" description="B12-binding N-terminal" evidence="29">
    <location>
        <begin position="653"/>
        <end position="747"/>
    </location>
</feature>
<feature type="binding site" evidence="23">
    <location>
        <position position="953"/>
    </location>
    <ligand>
        <name>S-adenosyl-L-methionine</name>
        <dbReference type="ChEBI" id="CHEBI:59789"/>
    </ligand>
</feature>
<dbReference type="InterPro" id="IPR037010">
    <property type="entry name" value="VitB12-dep_Met_synth_activ_sf"/>
</dbReference>
<dbReference type="GO" id="GO:0008270">
    <property type="term" value="F:zinc ion binding"/>
    <property type="evidence" value="ECO:0007669"/>
    <property type="project" value="UniProtKB-UniRule"/>
</dbReference>
<dbReference type="InterPro" id="IPR036594">
    <property type="entry name" value="Meth_synthase_dom"/>
</dbReference>
<keyword evidence="8 21" id="KW-0489">Methyltransferase</keyword>
<feature type="domain" description="Hcy-binding" evidence="25">
    <location>
        <begin position="10"/>
        <end position="330"/>
    </location>
</feature>
<dbReference type="FunFam" id="3.20.20.20:FF:000002">
    <property type="entry name" value="Methionine synthase"/>
    <property type="match status" value="1"/>
</dbReference>
<dbReference type="GO" id="GO:0046653">
    <property type="term" value="P:tetrahydrofolate metabolic process"/>
    <property type="evidence" value="ECO:0007669"/>
    <property type="project" value="TreeGrafter"/>
</dbReference>
<feature type="binding site" evidence="23">
    <location>
        <position position="810"/>
    </location>
    <ligand>
        <name>methylcob(III)alamin</name>
        <dbReference type="ChEBI" id="CHEBI:28115"/>
    </ligand>
</feature>
<evidence type="ECO:0000256" key="9">
    <source>
        <dbReference type="ARBA" id="ARBA00022605"/>
    </source>
</evidence>
<dbReference type="UniPathway" id="UPA00051">
    <property type="reaction ID" value="UER00081"/>
</dbReference>
<dbReference type="FunFam" id="3.40.50.280:FF:000001">
    <property type="entry name" value="Methionine synthase"/>
    <property type="match status" value="1"/>
</dbReference>
<dbReference type="PROSITE" id="PS50972">
    <property type="entry name" value="PTERIN_BINDING"/>
    <property type="match status" value="1"/>
</dbReference>
<reference evidence="30 31" key="1">
    <citation type="submission" date="2018-12" db="EMBL/GenBank/DDBJ databases">
        <authorList>
            <person name="Toschakov S.V."/>
        </authorList>
    </citation>
    <scope>NUCLEOTIDE SEQUENCE [LARGE SCALE GENOMIC DNA]</scope>
    <source>
        <strain evidence="30 31">GM2012</strain>
    </source>
</reference>
<dbReference type="InterPro" id="IPR011822">
    <property type="entry name" value="MetH"/>
</dbReference>
<dbReference type="SUPFAM" id="SSF82282">
    <property type="entry name" value="Homocysteine S-methyltransferase"/>
    <property type="match status" value="1"/>
</dbReference>
<evidence type="ECO:0000259" key="26">
    <source>
        <dbReference type="PROSITE" id="PS50972"/>
    </source>
</evidence>
<evidence type="ECO:0000256" key="14">
    <source>
        <dbReference type="ARBA" id="ARBA00022737"/>
    </source>
</evidence>
<dbReference type="GO" id="GO:0050667">
    <property type="term" value="P:homocysteine metabolic process"/>
    <property type="evidence" value="ECO:0007669"/>
    <property type="project" value="TreeGrafter"/>
</dbReference>
<evidence type="ECO:0000256" key="1">
    <source>
        <dbReference type="ARBA" id="ARBA00001700"/>
    </source>
</evidence>
<evidence type="ECO:0000313" key="30">
    <source>
        <dbReference type="EMBL" id="RUL85058.1"/>
    </source>
</evidence>
<feature type="binding site" description="axial binding residue" evidence="22">
    <location>
        <position position="765"/>
    </location>
    <ligand>
        <name>methylcob(III)alamin</name>
        <dbReference type="ChEBI" id="CHEBI:28115"/>
    </ligand>
    <ligandPart>
        <name>Co</name>
        <dbReference type="ChEBI" id="CHEBI:27638"/>
    </ligandPart>
</feature>
<dbReference type="Proteomes" id="UP000280296">
    <property type="component" value="Unassembled WGS sequence"/>
</dbReference>
<evidence type="ECO:0000256" key="4">
    <source>
        <dbReference type="ARBA" id="ARBA00005178"/>
    </source>
</evidence>
<dbReference type="GO" id="GO:0005829">
    <property type="term" value="C:cytosol"/>
    <property type="evidence" value="ECO:0007669"/>
    <property type="project" value="TreeGrafter"/>
</dbReference>
<evidence type="ECO:0000259" key="27">
    <source>
        <dbReference type="PROSITE" id="PS50974"/>
    </source>
</evidence>
<dbReference type="Pfam" id="PF02574">
    <property type="entry name" value="S-methyl_trans"/>
    <property type="match status" value="1"/>
</dbReference>
<dbReference type="Gene3D" id="3.10.196.10">
    <property type="entry name" value="Vitamin B12-dependent methionine synthase, activation domain"/>
    <property type="match status" value="1"/>
</dbReference>
<dbReference type="PANTHER" id="PTHR45833:SF1">
    <property type="entry name" value="METHIONINE SYNTHASE"/>
    <property type="match status" value="1"/>
</dbReference>
<gene>
    <name evidence="30" type="ORF">TsocGM_19145</name>
</gene>
<feature type="binding site" evidence="23">
    <location>
        <position position="866"/>
    </location>
    <ligand>
        <name>methylcob(III)alamin</name>
        <dbReference type="ChEBI" id="CHEBI:28115"/>
    </ligand>
</feature>
<dbReference type="FunFam" id="1.10.1240.10:FF:000001">
    <property type="entry name" value="Methionine synthase"/>
    <property type="match status" value="1"/>
</dbReference>
<evidence type="ECO:0000256" key="23">
    <source>
        <dbReference type="PIRSR" id="PIRSR000381-2"/>
    </source>
</evidence>
<proteinExistence type="inferred from homology"/>
<evidence type="ECO:0000256" key="18">
    <source>
        <dbReference type="ARBA" id="ARBA00025552"/>
    </source>
</evidence>
<dbReference type="FunFam" id="3.20.20.330:FF:000001">
    <property type="entry name" value="Methionine synthase"/>
    <property type="match status" value="1"/>
</dbReference>
<comment type="cofactor">
    <cofactor evidence="3 21 22">
        <name>methylcob(III)alamin</name>
        <dbReference type="ChEBI" id="CHEBI:28115"/>
    </cofactor>
</comment>
<dbReference type="EMBL" id="RYZH01000042">
    <property type="protein sequence ID" value="RUL85058.1"/>
    <property type="molecule type" value="Genomic_DNA"/>
</dbReference>
<feature type="binding site" evidence="23">
    <location>
        <begin position="762"/>
        <end position="766"/>
    </location>
    <ligand>
        <name>methylcob(III)alamin</name>
        <dbReference type="ChEBI" id="CHEBI:28115"/>
    </ligand>
</feature>
<evidence type="ECO:0000256" key="12">
    <source>
        <dbReference type="ARBA" id="ARBA00022691"/>
    </source>
</evidence>
<organism evidence="30 31">
    <name type="scientific">Tautonia sociabilis</name>
    <dbReference type="NCBI Taxonomy" id="2080755"/>
    <lineage>
        <taxon>Bacteria</taxon>
        <taxon>Pseudomonadati</taxon>
        <taxon>Planctomycetota</taxon>
        <taxon>Planctomycetia</taxon>
        <taxon>Isosphaerales</taxon>
        <taxon>Isosphaeraceae</taxon>
        <taxon>Tautonia</taxon>
    </lineage>
</organism>
<reference evidence="30 31" key="2">
    <citation type="submission" date="2019-01" db="EMBL/GenBank/DDBJ databases">
        <title>Tautonia sociabilis, a novel thermotolerant planctomycete of Isosphaeraceae family, isolated from a 4000 m deep subterranean habitat.</title>
        <authorList>
            <person name="Kovaleva O.L."/>
            <person name="Elcheninov A.G."/>
            <person name="Van Heerden E."/>
            <person name="Toshchakov S.V."/>
            <person name="Novikov A."/>
            <person name="Bonch-Osmolovskaya E.A."/>
            <person name="Kublanov I.V."/>
        </authorList>
    </citation>
    <scope>NUCLEOTIDE SEQUENCE [LARGE SCALE GENOMIC DNA]</scope>
    <source>
        <strain evidence="30 31">GM2012</strain>
    </source>
</reference>
<comment type="function">
    <text evidence="18 21">Catalyzes the transfer of a methyl group from methyl-cobalamin to homocysteine, yielding enzyme-bound cob(I)alamin and methionine. Subsequently, remethylates the cofactor using methyltetrahydrofolate.</text>
</comment>
<keyword evidence="14" id="KW-0677">Repeat</keyword>
<evidence type="ECO:0000256" key="11">
    <source>
        <dbReference type="ARBA" id="ARBA00022679"/>
    </source>
</evidence>
<dbReference type="SUPFAM" id="SSF52242">
    <property type="entry name" value="Cobalamin (vitamin B12)-binding domain"/>
    <property type="match status" value="1"/>
</dbReference>
<evidence type="ECO:0000256" key="3">
    <source>
        <dbReference type="ARBA" id="ARBA00001956"/>
    </source>
</evidence>
<dbReference type="SUPFAM" id="SSF47644">
    <property type="entry name" value="Methionine synthase domain"/>
    <property type="match status" value="1"/>
</dbReference>
<dbReference type="OrthoDB" id="9803687at2"/>
<evidence type="ECO:0000256" key="13">
    <source>
        <dbReference type="ARBA" id="ARBA00022723"/>
    </source>
</evidence>
<dbReference type="Pfam" id="PF00809">
    <property type="entry name" value="Pterin_bind"/>
    <property type="match status" value="1"/>
</dbReference>
<dbReference type="Gene3D" id="3.20.20.20">
    <property type="entry name" value="Dihydropteroate synthase-like"/>
    <property type="match status" value="1"/>
</dbReference>
<keyword evidence="16 21" id="KW-0486">Methionine biosynthesis</keyword>
<dbReference type="PIRSF" id="PIRSF000381">
    <property type="entry name" value="MetH"/>
    <property type="match status" value="1"/>
</dbReference>
<feature type="binding site" evidence="23">
    <location>
        <position position="697"/>
    </location>
    <ligand>
        <name>methylcob(III)alamin</name>
        <dbReference type="ChEBI" id="CHEBI:28115"/>
    </ligand>
</feature>
<dbReference type="CDD" id="cd00740">
    <property type="entry name" value="MeTr"/>
    <property type="match status" value="1"/>
</dbReference>
<comment type="cofactor">
    <cofactor evidence="2 21 24">
        <name>Zn(2+)</name>
        <dbReference type="ChEBI" id="CHEBI:29105"/>
    </cofactor>
</comment>
<dbReference type="InterPro" id="IPR050554">
    <property type="entry name" value="Met_Synthase/Corrinoid"/>
</dbReference>
<comment type="caution">
    <text evidence="30">The sequence shown here is derived from an EMBL/GenBank/DDBJ whole genome shotgun (WGS) entry which is preliminary data.</text>
</comment>
<keyword evidence="17 21" id="KW-0170">Cobalt</keyword>
<feature type="binding site" evidence="22 24">
    <location>
        <position position="315"/>
    </location>
    <ligand>
        <name>Zn(2+)</name>
        <dbReference type="ChEBI" id="CHEBI:29105"/>
    </ligand>
</feature>
<evidence type="ECO:0000256" key="22">
    <source>
        <dbReference type="PIRSR" id="PIRSR000381-1"/>
    </source>
</evidence>
<evidence type="ECO:0000256" key="21">
    <source>
        <dbReference type="PIRNR" id="PIRNR000381"/>
    </source>
</evidence>
<evidence type="ECO:0000256" key="17">
    <source>
        <dbReference type="ARBA" id="ARBA00023285"/>
    </source>
</evidence>
<evidence type="ECO:0000256" key="15">
    <source>
        <dbReference type="ARBA" id="ARBA00022833"/>
    </source>
</evidence>
<dbReference type="CDD" id="cd02069">
    <property type="entry name" value="methionine_synthase_B12_BD"/>
    <property type="match status" value="1"/>
</dbReference>
<evidence type="ECO:0000256" key="19">
    <source>
        <dbReference type="ARBA" id="ARBA00031040"/>
    </source>
</evidence>
<dbReference type="Pfam" id="PF02965">
    <property type="entry name" value="Met_synt_B12"/>
    <property type="match status" value="1"/>
</dbReference>
<keyword evidence="9 21" id="KW-0028">Amino-acid biosynthesis</keyword>
<dbReference type="Gene3D" id="3.40.50.280">
    <property type="entry name" value="Cobalamin-binding domain"/>
    <property type="match status" value="1"/>
</dbReference>
<dbReference type="InterPro" id="IPR006158">
    <property type="entry name" value="Cobalamin-bd"/>
</dbReference>
<dbReference type="NCBIfam" id="TIGR02082">
    <property type="entry name" value="metH"/>
    <property type="match status" value="1"/>
</dbReference>
<sequence>MSQADRVDTRALLEDLLARRVLVLDGAMGTMVQTFGLGEDDFRGERFRDHPKDLKGCNDLLSITRPDVIASIHRAYLDAGADIIETNTFVANRLTMENYGLEEHCVELNRASAELARRVADEVTAMNPDKPRFVAGSIGPTDKTASISPKVDDPGYRSVTFDDLVVAYTEQVEGLVAGGVDILFPETSFDTLNMKACLYAIDQFFERTGIRLPVMVSGTITDKSGRTLSGQTIEAFWYSVSHMDLLSVGINCALGADELRPHLEALANVATCHISAHPNAGMPDGFGNFDDPPEHMAEVIGEFARNGWLNIIGGCCGTTPEYIRQIALAVEGAAPRVRPKSRHWTSLSGQEPLTIRPDSGFIMIGERTNITGSRKFARLIREENYEEALAVAREQVEGGANVLDVNMDEGLIDGPKAMTRFLNLLAAEPDIARIPVMIDSSDFRVIEAGLRCVQGKAIVNSISLKEGEEKFLEQARTCRRFGAAVVVMAFDETGQAVDKDRKVAICERAYRLLTERIGFPPEDIIFDTNILTVGTGIEEHNNYAVEFIEAVRELKRRFPLAKTSGGVSNVSFSYRGNNTVREAMNAAFLYHAIAAGLDMGIVNPGQLEVYEEIPPDLREKVEDVLLNRRPDAADRLTEFAETVKDAGKKAAAQDLSWRDAPVAQRIEHALIKGIVDFIEQDAEEARQQLGSPLKVIEGPLMDGMNVVGDLFGAGKMFLPQVVKSARVMKKAVAYLTPFMEAEKAAAGGAQVRGKILMATVKGDVHDIGKNIVGVVLGCNDYEVIDLGVMCPSERILAEAKERGVDVIGLSGLITPSLDEMVHVAKEMQREGFTIPLLIGGATTSPKHTAVKIAPAYHGPVVHVKDASRSVGVVERLSRTDQTRQEYVSQIRAVQEQERQAFSKRRERTLVPYAEALRRRFPTDWAAVEIPRPEFLGPRVIPDQPISDLVPFIDWSPFFSTWELKGKYPRIFDDPVFGGEARDLFDKAQAILADLLDRGELRASGIYGFFPANSDRDDIIIYSDERRSSELGRIHCLRQQWQRKGQEHFRSLADYIAPLDSGRLDYIGAFAVTAGLGIDPIVSRFEADHDDYNAIMVKALADRLAEAFAESLHARARKDWGFGAFENLSNDDLIDEKYRGIRPAPGYPACPDHSEKRTLWRLLDVEAATGIALTESCAMWPAASVSGLYFAHPEARYFAVDLITRDQVEDYARRKGISLAEAERWLAPNLAYDPS</sequence>